<dbReference type="GO" id="GO:0030248">
    <property type="term" value="F:cellulose binding"/>
    <property type="evidence" value="ECO:0007669"/>
    <property type="project" value="InterPro"/>
</dbReference>
<evidence type="ECO:0000259" key="6">
    <source>
        <dbReference type="PROSITE" id="PS51164"/>
    </source>
</evidence>
<evidence type="ECO:0000256" key="1">
    <source>
        <dbReference type="ARBA" id="ARBA00022487"/>
    </source>
</evidence>
<keyword evidence="4" id="KW-0624">Polysaccharide degradation</keyword>
<dbReference type="PANTHER" id="PTHR43037">
    <property type="entry name" value="UNNAMED PRODUCT-RELATED"/>
    <property type="match status" value="1"/>
</dbReference>
<dbReference type="InterPro" id="IPR000254">
    <property type="entry name" value="CBD"/>
</dbReference>
<comment type="subcellular location">
    <subcellularLocation>
        <location evidence="4">Secreted</location>
    </subcellularLocation>
</comment>
<feature type="chain" id="PRO_5029035861" description="Carboxylic ester hydrolase" evidence="4">
    <location>
        <begin position="21"/>
        <end position="373"/>
    </location>
</feature>
<evidence type="ECO:0000256" key="3">
    <source>
        <dbReference type="ARBA" id="ARBA00022801"/>
    </source>
</evidence>
<keyword evidence="3 4" id="KW-0378">Hydrolase</keyword>
<feature type="domain" description="CBM1" evidence="6">
    <location>
        <begin position="332"/>
        <end position="368"/>
    </location>
</feature>
<feature type="region of interest" description="Disordered" evidence="5">
    <location>
        <begin position="297"/>
        <end position="331"/>
    </location>
</feature>
<dbReference type="InterPro" id="IPR029058">
    <property type="entry name" value="AB_hydrolase_fold"/>
</dbReference>
<keyword evidence="2 4" id="KW-0732">Signal</keyword>
<evidence type="ECO:0000313" key="8">
    <source>
        <dbReference type="Proteomes" id="UP000290288"/>
    </source>
</evidence>
<reference evidence="7 8" key="1">
    <citation type="submission" date="2019-01" db="EMBL/GenBank/DDBJ databases">
        <title>Draft genome sequence of Psathyrella aberdarensis IHI B618.</title>
        <authorList>
            <person name="Buettner E."/>
            <person name="Kellner H."/>
        </authorList>
    </citation>
    <scope>NUCLEOTIDE SEQUENCE [LARGE SCALE GENOMIC DNA]</scope>
    <source>
        <strain evidence="7 8">IHI B618</strain>
    </source>
</reference>
<evidence type="ECO:0000313" key="7">
    <source>
        <dbReference type="EMBL" id="RXW25013.1"/>
    </source>
</evidence>
<comment type="similarity">
    <text evidence="4">Belongs to the carbohydrate esterase 1 (CE1) family.</text>
</comment>
<dbReference type="SUPFAM" id="SSF53474">
    <property type="entry name" value="alpha/beta-Hydrolases"/>
    <property type="match status" value="2"/>
</dbReference>
<dbReference type="STRING" id="2316362.A0A4Q2DXL9"/>
<accession>A0A4Q2DXL9</accession>
<evidence type="ECO:0000256" key="2">
    <source>
        <dbReference type="ARBA" id="ARBA00022729"/>
    </source>
</evidence>
<dbReference type="GO" id="GO:0005576">
    <property type="term" value="C:extracellular region"/>
    <property type="evidence" value="ECO:0007669"/>
    <property type="project" value="UniProtKB-SubCell"/>
</dbReference>
<dbReference type="OrthoDB" id="2425929at2759"/>
<dbReference type="PROSITE" id="PS51164">
    <property type="entry name" value="CBM1_2"/>
    <property type="match status" value="1"/>
</dbReference>
<evidence type="ECO:0000256" key="4">
    <source>
        <dbReference type="RuleBase" id="RU367147"/>
    </source>
</evidence>
<dbReference type="InterPro" id="IPR010126">
    <property type="entry name" value="Esterase_phb"/>
</dbReference>
<protein>
    <recommendedName>
        <fullName evidence="4">Carboxylic ester hydrolase</fullName>
        <ecNumber evidence="4">3.1.1.-</ecNumber>
    </recommendedName>
</protein>
<dbReference type="AlphaFoldDB" id="A0A4Q2DXL9"/>
<feature type="signal peptide" evidence="4">
    <location>
        <begin position="1"/>
        <end position="20"/>
    </location>
</feature>
<dbReference type="SMART" id="SM00236">
    <property type="entry name" value="fCBD"/>
    <property type="match status" value="1"/>
</dbReference>
<keyword evidence="1 4" id="KW-0719">Serine esterase</keyword>
<sequence length="373" mass="39768">MLSLLKLVTVSLLSAVGAFAAVNQLQQISNFGTNPTNVRMYLYRPPNVVANPALIVAMHYCTGTAQAYFSGTQYANLADSQRSFIVLYPHAPDSGGCWDVHTNATFTHNAGGDSLGIASAVRYAIANYGVDANRVFATGTSSGAMMTNVLAGAYPDLFKAGSAFAGVPYACFSGAGMWNNECAGGTKSMSAQAWGDLVRSGYPGFTGSRPRMQIWHGTGDTTLNYRNHAEGIKQWTNVFGYPSTPVTTQNNSPVSGWTRETYGPNFQAIRAQGVPHNIPTQERDVLDWFGITGNLFPTGTTTGTTPTSTTPTTPTTTTTTATTPTTTQPAGPLQTQYGQCGGQGWNGPTQCTAPFTCSQINQWYHQASPQFIR</sequence>
<dbReference type="GO" id="GO:0045493">
    <property type="term" value="P:xylan catabolic process"/>
    <property type="evidence" value="ECO:0007669"/>
    <property type="project" value="UniProtKB-UniRule"/>
</dbReference>
<name>A0A4Q2DXL9_9AGAR</name>
<dbReference type="Pfam" id="PF10503">
    <property type="entry name" value="Esterase_PHB"/>
    <property type="match status" value="1"/>
</dbReference>
<evidence type="ECO:0000256" key="5">
    <source>
        <dbReference type="SAM" id="MobiDB-lite"/>
    </source>
</evidence>
<dbReference type="NCBIfam" id="TIGR01840">
    <property type="entry name" value="esterase_phb"/>
    <property type="match status" value="1"/>
</dbReference>
<comment type="caution">
    <text evidence="7">The sequence shown here is derived from an EMBL/GenBank/DDBJ whole genome shotgun (WGS) entry which is preliminary data.</text>
</comment>
<keyword evidence="8" id="KW-1185">Reference proteome</keyword>
<dbReference type="Gene3D" id="3.40.50.1820">
    <property type="entry name" value="alpha/beta hydrolase"/>
    <property type="match status" value="1"/>
</dbReference>
<keyword evidence="4" id="KW-0964">Secreted</keyword>
<keyword evidence="4" id="KW-0119">Carbohydrate metabolism</keyword>
<dbReference type="Pfam" id="PF00734">
    <property type="entry name" value="CBM_1"/>
    <property type="match status" value="1"/>
</dbReference>
<dbReference type="Proteomes" id="UP000290288">
    <property type="component" value="Unassembled WGS sequence"/>
</dbReference>
<dbReference type="EC" id="3.1.1.-" evidence="4"/>
<dbReference type="GO" id="GO:0052689">
    <property type="term" value="F:carboxylic ester hydrolase activity"/>
    <property type="evidence" value="ECO:0007669"/>
    <property type="project" value="UniProtKB-KW"/>
</dbReference>
<dbReference type="PANTHER" id="PTHR43037:SF5">
    <property type="entry name" value="FERULOYL ESTERASE"/>
    <property type="match status" value="1"/>
</dbReference>
<dbReference type="InterPro" id="IPR050955">
    <property type="entry name" value="Plant_Biomass_Hydrol_Est"/>
</dbReference>
<comment type="function">
    <text evidence="4">Esterase involved in the hydrolysis of xylan, a major structural heterogeneous polysaccharide found in plant biomass representing the second most abundant polysaccharide in the biosphere, after cellulose.</text>
</comment>
<organism evidence="7 8">
    <name type="scientific">Candolleomyces aberdarensis</name>
    <dbReference type="NCBI Taxonomy" id="2316362"/>
    <lineage>
        <taxon>Eukaryota</taxon>
        <taxon>Fungi</taxon>
        <taxon>Dikarya</taxon>
        <taxon>Basidiomycota</taxon>
        <taxon>Agaricomycotina</taxon>
        <taxon>Agaricomycetes</taxon>
        <taxon>Agaricomycetidae</taxon>
        <taxon>Agaricales</taxon>
        <taxon>Agaricineae</taxon>
        <taxon>Psathyrellaceae</taxon>
        <taxon>Candolleomyces</taxon>
    </lineage>
</organism>
<dbReference type="EMBL" id="SDEE01000010">
    <property type="protein sequence ID" value="RXW25013.1"/>
    <property type="molecule type" value="Genomic_DNA"/>
</dbReference>
<proteinExistence type="inferred from homology"/>
<gene>
    <name evidence="7" type="ORF">EST38_g796</name>
</gene>